<dbReference type="Pfam" id="PF06679">
    <property type="entry name" value="DUF1180"/>
    <property type="match status" value="1"/>
</dbReference>
<feature type="compositionally biased region" description="Polar residues" evidence="8">
    <location>
        <begin position="41"/>
        <end position="56"/>
    </location>
</feature>
<dbReference type="VEuPathDB" id="VectorBase:PPAI000098"/>
<dbReference type="AlphaFoldDB" id="A0A1B0GLU2"/>
<sequence length="161" mass="17726">MPWVVREVMRRALKASIAVFLGIIVEISAGETHSVKKDSPTPETSGNSSAQPILTPSNATTVEVPVVRPAHTDGESLQTALLAFVALGILLLFFIVFRSYRLRTSRAERRYGVLGDRSAQELTPLPMATEEDEDESGEDEQTLFDASHRSFGGERQPRMVL</sequence>
<comment type="similarity">
    <text evidence="2">Belongs to the FAM174 family.</text>
</comment>
<dbReference type="VEuPathDB" id="VectorBase:PPAPM1_001847"/>
<dbReference type="EMBL" id="AJVK01002035">
    <property type="status" value="NOT_ANNOTATED_CDS"/>
    <property type="molecule type" value="Genomic_DNA"/>
</dbReference>
<evidence type="ECO:0000256" key="9">
    <source>
        <dbReference type="SAM" id="Phobius"/>
    </source>
</evidence>
<reference evidence="10" key="1">
    <citation type="submission" date="2022-08" db="UniProtKB">
        <authorList>
            <consortium name="EnsemblMetazoa"/>
        </authorList>
    </citation>
    <scope>IDENTIFICATION</scope>
    <source>
        <strain evidence="10">Israel</strain>
    </source>
</reference>
<evidence type="ECO:0000313" key="10">
    <source>
        <dbReference type="EnsemblMetazoa" id="PPAI000098-PA"/>
    </source>
</evidence>
<dbReference type="RefSeq" id="XP_055702802.1">
    <property type="nucleotide sequence ID" value="XM_055846827.1"/>
</dbReference>
<protein>
    <submittedName>
        <fullName evidence="10">Uncharacterized protein</fullName>
    </submittedName>
</protein>
<evidence type="ECO:0000256" key="5">
    <source>
        <dbReference type="ARBA" id="ARBA00022989"/>
    </source>
</evidence>
<evidence type="ECO:0000256" key="7">
    <source>
        <dbReference type="ARBA" id="ARBA00023180"/>
    </source>
</evidence>
<evidence type="ECO:0000256" key="8">
    <source>
        <dbReference type="SAM" id="MobiDB-lite"/>
    </source>
</evidence>
<dbReference type="Proteomes" id="UP000092462">
    <property type="component" value="Unassembled WGS sequence"/>
</dbReference>
<dbReference type="EnsemblMetazoa" id="PPAI000098-RA">
    <property type="protein sequence ID" value="PPAI000098-PA"/>
    <property type="gene ID" value="PPAI000098"/>
</dbReference>
<evidence type="ECO:0000256" key="4">
    <source>
        <dbReference type="ARBA" id="ARBA00022729"/>
    </source>
</evidence>
<organism evidence="10 11">
    <name type="scientific">Phlebotomus papatasi</name>
    <name type="common">Sandfly</name>
    <dbReference type="NCBI Taxonomy" id="29031"/>
    <lineage>
        <taxon>Eukaryota</taxon>
        <taxon>Metazoa</taxon>
        <taxon>Ecdysozoa</taxon>
        <taxon>Arthropoda</taxon>
        <taxon>Hexapoda</taxon>
        <taxon>Insecta</taxon>
        <taxon>Pterygota</taxon>
        <taxon>Neoptera</taxon>
        <taxon>Endopterygota</taxon>
        <taxon>Diptera</taxon>
        <taxon>Nematocera</taxon>
        <taxon>Psychodoidea</taxon>
        <taxon>Psychodidae</taxon>
        <taxon>Phlebotomus</taxon>
        <taxon>Phlebotomus</taxon>
    </lineage>
</organism>
<dbReference type="OrthoDB" id="5917722at2759"/>
<feature type="region of interest" description="Disordered" evidence="8">
    <location>
        <begin position="122"/>
        <end position="161"/>
    </location>
</feature>
<dbReference type="InterPro" id="IPR009565">
    <property type="entry name" value="FAM174-like"/>
</dbReference>
<evidence type="ECO:0000256" key="2">
    <source>
        <dbReference type="ARBA" id="ARBA00006986"/>
    </source>
</evidence>
<feature type="transmembrane region" description="Helical" evidence="9">
    <location>
        <begin position="80"/>
        <end position="100"/>
    </location>
</feature>
<keyword evidence="6 9" id="KW-0472">Membrane</keyword>
<evidence type="ECO:0000256" key="3">
    <source>
        <dbReference type="ARBA" id="ARBA00022692"/>
    </source>
</evidence>
<dbReference type="KEGG" id="ppap:129801604"/>
<dbReference type="PANTHER" id="PTHR28607">
    <property type="entry name" value="EXPRESSED PROTEIN"/>
    <property type="match status" value="1"/>
</dbReference>
<evidence type="ECO:0000256" key="6">
    <source>
        <dbReference type="ARBA" id="ARBA00023136"/>
    </source>
</evidence>
<dbReference type="GeneID" id="129801604"/>
<keyword evidence="3 9" id="KW-0812">Transmembrane</keyword>
<dbReference type="GO" id="GO:0016020">
    <property type="term" value="C:membrane"/>
    <property type="evidence" value="ECO:0007669"/>
    <property type="project" value="UniProtKB-SubCell"/>
</dbReference>
<dbReference type="PANTHER" id="PTHR28607:SF4">
    <property type="entry name" value="TRANSMEMBRANE PROTEIN"/>
    <property type="match status" value="1"/>
</dbReference>
<evidence type="ECO:0000256" key="1">
    <source>
        <dbReference type="ARBA" id="ARBA00004479"/>
    </source>
</evidence>
<name>A0A1B0GLU2_PHLPP</name>
<accession>A0A1B0GLU2</accession>
<keyword evidence="11" id="KW-1185">Reference proteome</keyword>
<comment type="subcellular location">
    <subcellularLocation>
        <location evidence="1">Membrane</location>
        <topology evidence="1">Single-pass type I membrane protein</topology>
    </subcellularLocation>
</comment>
<keyword evidence="5 9" id="KW-1133">Transmembrane helix</keyword>
<keyword evidence="7" id="KW-0325">Glycoprotein</keyword>
<proteinExistence type="inferred from homology"/>
<feature type="compositionally biased region" description="Acidic residues" evidence="8">
    <location>
        <begin position="129"/>
        <end position="142"/>
    </location>
</feature>
<feature type="region of interest" description="Disordered" evidence="8">
    <location>
        <begin position="34"/>
        <end position="56"/>
    </location>
</feature>
<evidence type="ECO:0000313" key="11">
    <source>
        <dbReference type="Proteomes" id="UP000092462"/>
    </source>
</evidence>
<keyword evidence="4" id="KW-0732">Signal</keyword>
<feature type="compositionally biased region" description="Basic and acidic residues" evidence="8">
    <location>
        <begin position="146"/>
        <end position="161"/>
    </location>
</feature>